<feature type="domain" description="OmpA-like" evidence="5">
    <location>
        <begin position="404"/>
        <end position="521"/>
    </location>
</feature>
<comment type="subcellular location">
    <subcellularLocation>
        <location evidence="1">Cell outer membrane</location>
    </subcellularLocation>
</comment>
<organism evidence="6 7">
    <name type="scientific">Marinoscillum luteum</name>
    <dbReference type="NCBI Taxonomy" id="861051"/>
    <lineage>
        <taxon>Bacteria</taxon>
        <taxon>Pseudomonadati</taxon>
        <taxon>Bacteroidota</taxon>
        <taxon>Cytophagia</taxon>
        <taxon>Cytophagales</taxon>
        <taxon>Reichenbachiellaceae</taxon>
        <taxon>Marinoscillum</taxon>
    </lineage>
</organism>
<name>A0ABW7N2E3_9BACT</name>
<dbReference type="InterPro" id="IPR006664">
    <property type="entry name" value="OMP_bac"/>
</dbReference>
<evidence type="ECO:0000259" key="5">
    <source>
        <dbReference type="PROSITE" id="PS51123"/>
    </source>
</evidence>
<keyword evidence="7" id="KW-1185">Reference proteome</keyword>
<dbReference type="SUPFAM" id="SSF103088">
    <property type="entry name" value="OmpA-like"/>
    <property type="match status" value="1"/>
</dbReference>
<dbReference type="CDD" id="cd07185">
    <property type="entry name" value="OmpA_C-like"/>
    <property type="match status" value="1"/>
</dbReference>
<evidence type="ECO:0000256" key="2">
    <source>
        <dbReference type="ARBA" id="ARBA00023136"/>
    </source>
</evidence>
<dbReference type="Proteomes" id="UP001610063">
    <property type="component" value="Unassembled WGS sequence"/>
</dbReference>
<dbReference type="PANTHER" id="PTHR30329">
    <property type="entry name" value="STATOR ELEMENT OF FLAGELLAR MOTOR COMPLEX"/>
    <property type="match status" value="1"/>
</dbReference>
<proteinExistence type="predicted"/>
<evidence type="ECO:0000256" key="4">
    <source>
        <dbReference type="PROSITE-ProRule" id="PRU00473"/>
    </source>
</evidence>
<dbReference type="InterPro" id="IPR050330">
    <property type="entry name" value="Bact_OuterMem_StrucFunc"/>
</dbReference>
<dbReference type="Gene3D" id="3.30.1330.60">
    <property type="entry name" value="OmpA-like domain"/>
    <property type="match status" value="1"/>
</dbReference>
<keyword evidence="3" id="KW-0998">Cell outer membrane</keyword>
<protein>
    <submittedName>
        <fullName evidence="6">OmpA family protein</fullName>
    </submittedName>
</protein>
<dbReference type="PRINTS" id="PR01021">
    <property type="entry name" value="OMPADOMAIN"/>
</dbReference>
<dbReference type="PROSITE" id="PS51123">
    <property type="entry name" value="OMPA_2"/>
    <property type="match status" value="1"/>
</dbReference>
<dbReference type="InterPro" id="IPR036737">
    <property type="entry name" value="OmpA-like_sf"/>
</dbReference>
<keyword evidence="2 4" id="KW-0472">Membrane</keyword>
<evidence type="ECO:0000256" key="3">
    <source>
        <dbReference type="ARBA" id="ARBA00023237"/>
    </source>
</evidence>
<dbReference type="RefSeq" id="WP_395415689.1">
    <property type="nucleotide sequence ID" value="NZ_JBIPKE010000005.1"/>
</dbReference>
<dbReference type="PANTHER" id="PTHR30329:SF21">
    <property type="entry name" value="LIPOPROTEIN YIAD-RELATED"/>
    <property type="match status" value="1"/>
</dbReference>
<dbReference type="InterPro" id="IPR006665">
    <property type="entry name" value="OmpA-like"/>
</dbReference>
<evidence type="ECO:0000313" key="7">
    <source>
        <dbReference type="Proteomes" id="UP001610063"/>
    </source>
</evidence>
<sequence length="521" mass="58183">MISILAGTQLNFYSFSPGDSLDDVTPIADLNGAYHEGPGQLYNEDQKIVFTRNHVIKNKLGRQEDGISKLQLYFATRSENQSWVDIQPFEHNITSYSFGHPTINPTGDTLIFASDIPGGFGGTDLYFSVAQDSGWSVPVNLGERINTQGNEMFPFLQRERLYFASDFWPGLGGLDVFVINPWGDSEKPVNLGAPINSSQDDFGLITDETFSSGYFSSDRMGNDDIYSFQSQFYTLSGVVKDLVSDAPVDESNVIFLDSLGRVFESVNTGMSNTFSINSTYTGTLIAFPVKSGLLVQDSLRIHIDPDFKGAKKIELFLFVPDLEIKVLDESGQEIGHAVYYLKSIDAHKTLQPSKSEHVYEVTPGETYELFAAADGFYSKRDTFQVAKTYQGNEAHEVRLKKVVVGESIRLDHIYYDVNSADLRDESEVELDKVVGFMTDNPHLKIELGSHTDSRGSDAYNLRLSQRRAESATQYLINQGIDKTRITPKGYGESKPVNRCVNGVNCSAEEHQENRRTEIRIL</sequence>
<gene>
    <name evidence="6" type="ORF">ACHKAR_00240</name>
</gene>
<comment type="caution">
    <text evidence="6">The sequence shown here is derived from an EMBL/GenBank/DDBJ whole genome shotgun (WGS) entry which is preliminary data.</text>
</comment>
<evidence type="ECO:0000313" key="6">
    <source>
        <dbReference type="EMBL" id="MFH6981839.1"/>
    </source>
</evidence>
<evidence type="ECO:0000256" key="1">
    <source>
        <dbReference type="ARBA" id="ARBA00004442"/>
    </source>
</evidence>
<dbReference type="Pfam" id="PF00691">
    <property type="entry name" value="OmpA"/>
    <property type="match status" value="1"/>
</dbReference>
<dbReference type="EMBL" id="JBIPKE010000005">
    <property type="protein sequence ID" value="MFH6981839.1"/>
    <property type="molecule type" value="Genomic_DNA"/>
</dbReference>
<accession>A0ABW7N2E3</accession>
<reference evidence="6 7" key="1">
    <citation type="journal article" date="2013" name="Int. J. Syst. Evol. Microbiol.">
        <title>Marinoscillum luteum sp. nov., isolated from marine sediment.</title>
        <authorList>
            <person name="Cha I.T."/>
            <person name="Park S.J."/>
            <person name="Kim S.J."/>
            <person name="Kim J.G."/>
            <person name="Jung M.Y."/>
            <person name="Shin K.S."/>
            <person name="Kwon K.K."/>
            <person name="Yang S.H."/>
            <person name="Seo Y.S."/>
            <person name="Rhee S.K."/>
        </authorList>
    </citation>
    <scope>NUCLEOTIDE SEQUENCE [LARGE SCALE GENOMIC DNA]</scope>
    <source>
        <strain evidence="6 7">KCTC 23939</strain>
    </source>
</reference>